<evidence type="ECO:0000313" key="3">
    <source>
        <dbReference type="Proteomes" id="UP000003422"/>
    </source>
</evidence>
<evidence type="ECO:0000256" key="1">
    <source>
        <dbReference type="SAM" id="Phobius"/>
    </source>
</evidence>
<dbReference type="PATRIC" id="fig|997350.3.peg.450"/>
<dbReference type="HOGENOM" id="CLU_1642144_0_0_9"/>
<protein>
    <submittedName>
        <fullName evidence="2">Uncharacterized protein</fullName>
    </submittedName>
</protein>
<dbReference type="EMBL" id="AGBB01000036">
    <property type="protein sequence ID" value="EGY80414.1"/>
    <property type="molecule type" value="Genomic_DNA"/>
</dbReference>
<dbReference type="Proteomes" id="UP000003422">
    <property type="component" value="Unassembled WGS sequence"/>
</dbReference>
<keyword evidence="1" id="KW-0812">Transmembrane</keyword>
<keyword evidence="3" id="KW-1185">Reference proteome</keyword>
<sequence length="161" mass="18765">MSKLEINHTLFKKILLYLIVIILLYLVIDGVNLYPIKSVEDNNKKIITQNNFNSYQSELTNKSGNTIVYVYRKNGNVLFLNYLKSNVFNKYKLSSQFVTKDKSLIGTVATEQFLVKLIHVSKEDILIKTVGKTETIKFFFYSIIIKLAIALYKMIRKKLQR</sequence>
<keyword evidence="1" id="KW-1133">Transmembrane helix</keyword>
<organism evidence="2 3">
    <name type="scientific">Peptoniphilus indolicus ATCC 29427</name>
    <dbReference type="NCBI Taxonomy" id="997350"/>
    <lineage>
        <taxon>Bacteria</taxon>
        <taxon>Bacillati</taxon>
        <taxon>Bacillota</taxon>
        <taxon>Tissierellia</taxon>
        <taxon>Tissierellales</taxon>
        <taxon>Peptoniphilaceae</taxon>
        <taxon>Peptoniphilus</taxon>
    </lineage>
</organism>
<reference evidence="2 3" key="1">
    <citation type="submission" date="2011-06" db="EMBL/GenBank/DDBJ databases">
        <authorList>
            <person name="Muzny D."/>
            <person name="Qin X."/>
            <person name="Deng J."/>
            <person name="Jiang H."/>
            <person name="Liu Y."/>
            <person name="Qu J."/>
            <person name="Song X.-Z."/>
            <person name="Zhang L."/>
            <person name="Thornton R."/>
            <person name="Coyle M."/>
            <person name="Francisco L."/>
            <person name="Jackson L."/>
            <person name="Javaid M."/>
            <person name="Korchina V."/>
            <person name="Kovar C."/>
            <person name="Mata R."/>
            <person name="Mathew T."/>
            <person name="Ngo R."/>
            <person name="Nguyen L."/>
            <person name="Nguyen N."/>
            <person name="Okwuonu G."/>
            <person name="Ongeri F."/>
            <person name="Pham C."/>
            <person name="Simmons D."/>
            <person name="Wilczek-Boney K."/>
            <person name="Hale W."/>
            <person name="Jakkamsetti A."/>
            <person name="Pham P."/>
            <person name="Ruth R."/>
            <person name="San Lucas F."/>
            <person name="Warren J."/>
            <person name="Zhang J."/>
            <person name="Zhao Z."/>
            <person name="Zhou C."/>
            <person name="Zhu D."/>
            <person name="Lee S."/>
            <person name="Bess C."/>
            <person name="Blankenburg K."/>
            <person name="Forbes L."/>
            <person name="Fu Q."/>
            <person name="Gubbala S."/>
            <person name="Hirani K."/>
            <person name="Jayaseelan J.C."/>
            <person name="Lara F."/>
            <person name="Munidasa M."/>
            <person name="Palculict T."/>
            <person name="Patil S."/>
            <person name="Pu L.-L."/>
            <person name="Saada N."/>
            <person name="Tang L."/>
            <person name="Weissenberger G."/>
            <person name="Zhu Y."/>
            <person name="Hemphill L."/>
            <person name="Shang Y."/>
            <person name="Youmans B."/>
            <person name="Ayvaz T."/>
            <person name="Ross M."/>
            <person name="Santibanez J."/>
            <person name="Aqrawi P."/>
            <person name="Gross S."/>
            <person name="Joshi V."/>
            <person name="Fowler G."/>
            <person name="Nazareth L."/>
            <person name="Reid J."/>
            <person name="Worley K."/>
            <person name="Petrosino J."/>
            <person name="Highlander S."/>
            <person name="Gibbs R."/>
        </authorList>
    </citation>
    <scope>NUCLEOTIDE SEQUENCE [LARGE SCALE GENOMIC DNA]</scope>
    <source>
        <strain evidence="2 3">ATCC 29427</strain>
    </source>
</reference>
<dbReference type="AlphaFoldDB" id="G4D234"/>
<keyword evidence="1" id="KW-0472">Membrane</keyword>
<comment type="caution">
    <text evidence="2">The sequence shown here is derived from an EMBL/GenBank/DDBJ whole genome shotgun (WGS) entry which is preliminary data.</text>
</comment>
<accession>G4D234</accession>
<evidence type="ECO:0000313" key="2">
    <source>
        <dbReference type="EMBL" id="EGY80414.1"/>
    </source>
</evidence>
<feature type="transmembrane region" description="Helical" evidence="1">
    <location>
        <begin position="138"/>
        <end position="155"/>
    </location>
</feature>
<name>G4D234_9FIRM</name>
<gene>
    <name evidence="2" type="ORF">HMPREF9129_0464</name>
</gene>
<proteinExistence type="predicted"/>
<dbReference type="STRING" id="997350.HMPREF9129_0464"/>
<feature type="transmembrane region" description="Helical" evidence="1">
    <location>
        <begin position="14"/>
        <end position="34"/>
    </location>
</feature>